<evidence type="ECO:0000313" key="2">
    <source>
        <dbReference type="Proteomes" id="UP000292958"/>
    </source>
</evidence>
<dbReference type="Proteomes" id="UP000292958">
    <property type="component" value="Unassembled WGS sequence"/>
</dbReference>
<proteinExistence type="predicted"/>
<sequence>MTEFESKVLGDLRVLKSQMDNLLGVGQPGRLIHLEERVERHERSVQRVKGFTTAVGALVTLAHIAIDYFRR</sequence>
<accession>A0A4Q7YVZ9</accession>
<dbReference type="RefSeq" id="WP_130419685.1">
    <property type="nucleotide sequence ID" value="NZ_SHKW01000001.1"/>
</dbReference>
<reference evidence="1 2" key="1">
    <citation type="submission" date="2019-02" db="EMBL/GenBank/DDBJ databases">
        <title>Genomic Encyclopedia of Archaeal and Bacterial Type Strains, Phase II (KMG-II): from individual species to whole genera.</title>
        <authorList>
            <person name="Goeker M."/>
        </authorList>
    </citation>
    <scope>NUCLEOTIDE SEQUENCE [LARGE SCALE GENOMIC DNA]</scope>
    <source>
        <strain evidence="1 2">DSM 18101</strain>
    </source>
</reference>
<dbReference type="OrthoDB" id="122151at2"/>
<keyword evidence="2" id="KW-1185">Reference proteome</keyword>
<organism evidence="1 2">
    <name type="scientific">Edaphobacter modestus</name>
    <dbReference type="NCBI Taxonomy" id="388466"/>
    <lineage>
        <taxon>Bacteria</taxon>
        <taxon>Pseudomonadati</taxon>
        <taxon>Acidobacteriota</taxon>
        <taxon>Terriglobia</taxon>
        <taxon>Terriglobales</taxon>
        <taxon>Acidobacteriaceae</taxon>
        <taxon>Edaphobacter</taxon>
    </lineage>
</organism>
<gene>
    <name evidence="1" type="ORF">BDD14_3375</name>
</gene>
<name>A0A4Q7YVZ9_9BACT</name>
<dbReference type="AlphaFoldDB" id="A0A4Q7YVZ9"/>
<protein>
    <submittedName>
        <fullName evidence="1">Uncharacterized protein</fullName>
    </submittedName>
</protein>
<dbReference type="EMBL" id="SHKW01000001">
    <property type="protein sequence ID" value="RZU41838.1"/>
    <property type="molecule type" value="Genomic_DNA"/>
</dbReference>
<comment type="caution">
    <text evidence="1">The sequence shown here is derived from an EMBL/GenBank/DDBJ whole genome shotgun (WGS) entry which is preliminary data.</text>
</comment>
<evidence type="ECO:0000313" key="1">
    <source>
        <dbReference type="EMBL" id="RZU41838.1"/>
    </source>
</evidence>